<name>A0A484LB54_9ASTE</name>
<evidence type="ECO:0000313" key="2">
    <source>
        <dbReference type="Proteomes" id="UP000595140"/>
    </source>
</evidence>
<dbReference type="OrthoDB" id="2801544at2759"/>
<protein>
    <submittedName>
        <fullName evidence="1">Uncharacterized protein</fullName>
    </submittedName>
</protein>
<dbReference type="AlphaFoldDB" id="A0A484LB54"/>
<accession>A0A484LB54</accession>
<evidence type="ECO:0000313" key="1">
    <source>
        <dbReference type="EMBL" id="VFQ73590.1"/>
    </source>
</evidence>
<reference evidence="1 2" key="1">
    <citation type="submission" date="2018-04" db="EMBL/GenBank/DDBJ databases">
        <authorList>
            <person name="Vogel A."/>
        </authorList>
    </citation>
    <scope>NUCLEOTIDE SEQUENCE [LARGE SCALE GENOMIC DNA]</scope>
</reference>
<keyword evidence="2" id="KW-1185">Reference proteome</keyword>
<sequence length="101" mass="10949">MVLKKSDIAYAVALTEVSGGNAPTPDGNTTDAEHAVVNALDEDEGVGVLPPRSPNCRLGIMALHWRRASPWCRDNYGVSNETVYCSKEICLVVGLDSMEHY</sequence>
<dbReference type="EMBL" id="OOIL02001232">
    <property type="protein sequence ID" value="VFQ73590.1"/>
    <property type="molecule type" value="Genomic_DNA"/>
</dbReference>
<proteinExistence type="predicted"/>
<dbReference type="Proteomes" id="UP000595140">
    <property type="component" value="Unassembled WGS sequence"/>
</dbReference>
<gene>
    <name evidence="1" type="ORF">CCAM_LOCUS15366</name>
</gene>
<organism evidence="1 2">
    <name type="scientific">Cuscuta campestris</name>
    <dbReference type="NCBI Taxonomy" id="132261"/>
    <lineage>
        <taxon>Eukaryota</taxon>
        <taxon>Viridiplantae</taxon>
        <taxon>Streptophyta</taxon>
        <taxon>Embryophyta</taxon>
        <taxon>Tracheophyta</taxon>
        <taxon>Spermatophyta</taxon>
        <taxon>Magnoliopsida</taxon>
        <taxon>eudicotyledons</taxon>
        <taxon>Gunneridae</taxon>
        <taxon>Pentapetalae</taxon>
        <taxon>asterids</taxon>
        <taxon>lamiids</taxon>
        <taxon>Solanales</taxon>
        <taxon>Convolvulaceae</taxon>
        <taxon>Cuscuteae</taxon>
        <taxon>Cuscuta</taxon>
        <taxon>Cuscuta subgen. Grammica</taxon>
        <taxon>Cuscuta sect. Cleistogrammica</taxon>
    </lineage>
</organism>